<evidence type="ECO:0000256" key="1">
    <source>
        <dbReference type="ARBA" id="ARBA00023172"/>
    </source>
</evidence>
<dbReference type="GO" id="GO:0015074">
    <property type="term" value="P:DNA integration"/>
    <property type="evidence" value="ECO:0007669"/>
    <property type="project" value="InterPro"/>
</dbReference>
<protein>
    <submittedName>
        <fullName evidence="3">Site-specific recombinase, phage integrase domain protein</fullName>
    </submittedName>
</protein>
<organism evidence="3 4">
    <name type="scientific">Leptospira interrogans str. UI 12758</name>
    <dbReference type="NCBI Taxonomy" id="1049938"/>
    <lineage>
        <taxon>Bacteria</taxon>
        <taxon>Pseudomonadati</taxon>
        <taxon>Spirochaetota</taxon>
        <taxon>Spirochaetia</taxon>
        <taxon>Leptospirales</taxon>
        <taxon>Leptospiraceae</taxon>
        <taxon>Leptospira</taxon>
    </lineage>
</organism>
<evidence type="ECO:0000313" key="4">
    <source>
        <dbReference type="Proteomes" id="UP000001340"/>
    </source>
</evidence>
<dbReference type="GO" id="GO:0006310">
    <property type="term" value="P:DNA recombination"/>
    <property type="evidence" value="ECO:0007669"/>
    <property type="project" value="UniProtKB-KW"/>
</dbReference>
<accession>A0A0E2D6Z5</accession>
<dbReference type="InterPro" id="IPR002104">
    <property type="entry name" value="Integrase_catalytic"/>
</dbReference>
<proteinExistence type="predicted"/>
<dbReference type="PROSITE" id="PS51898">
    <property type="entry name" value="TYR_RECOMBINASE"/>
    <property type="match status" value="1"/>
</dbReference>
<sequence>MFSQSCYVLWKKFRASSPYEDWFFPDQDPSEHLHVRSAERIFELAKEKTEIKKYVSIHSLRHAFATHLLEAGTNIKHIQFLLDHKRVRTTEIYARVSHIRVASHRPLVSQTGKLMGSFA</sequence>
<dbReference type="Pfam" id="PF00589">
    <property type="entry name" value="Phage_integrase"/>
    <property type="match status" value="1"/>
</dbReference>
<dbReference type="InterPro" id="IPR013762">
    <property type="entry name" value="Integrase-like_cat_sf"/>
</dbReference>
<feature type="domain" description="Tyr recombinase" evidence="2">
    <location>
        <begin position="1"/>
        <end position="106"/>
    </location>
</feature>
<dbReference type="Proteomes" id="UP000001340">
    <property type="component" value="Unassembled WGS sequence"/>
</dbReference>
<evidence type="ECO:0000313" key="3">
    <source>
        <dbReference type="EMBL" id="EKR55706.1"/>
    </source>
</evidence>
<evidence type="ECO:0000259" key="2">
    <source>
        <dbReference type="PROSITE" id="PS51898"/>
    </source>
</evidence>
<reference evidence="3 4" key="1">
    <citation type="submission" date="2012-10" db="EMBL/GenBank/DDBJ databases">
        <authorList>
            <person name="Harkins D.M."/>
            <person name="Durkin A.S."/>
            <person name="Brinkac L.M."/>
            <person name="Haft D.H."/>
            <person name="Selengut J.D."/>
            <person name="Sanka R."/>
            <person name="DePew J."/>
            <person name="Purushe J."/>
            <person name="Chanthongthip A."/>
            <person name="Lattana O."/>
            <person name="Phetsouvanh R."/>
            <person name="Newton P.N."/>
            <person name="Vinetz J.M."/>
            <person name="Sutton G.G."/>
            <person name="Nierman W.C."/>
            <person name="Fouts D.E."/>
        </authorList>
    </citation>
    <scope>NUCLEOTIDE SEQUENCE [LARGE SCALE GENOMIC DNA]</scope>
    <source>
        <strain evidence="3 4">UI 12758</strain>
    </source>
</reference>
<keyword evidence="1" id="KW-0233">DNA recombination</keyword>
<dbReference type="RefSeq" id="WP_000492771.1">
    <property type="nucleotide sequence ID" value="NZ_AHNR02000028.1"/>
</dbReference>
<dbReference type="InterPro" id="IPR011010">
    <property type="entry name" value="DNA_brk_join_enz"/>
</dbReference>
<dbReference type="AlphaFoldDB" id="A0A0E2D6Z5"/>
<gene>
    <name evidence="3" type="ORF">LEP1GSC105_2118</name>
</gene>
<dbReference type="GO" id="GO:0003677">
    <property type="term" value="F:DNA binding"/>
    <property type="evidence" value="ECO:0007669"/>
    <property type="project" value="InterPro"/>
</dbReference>
<dbReference type="SUPFAM" id="SSF56349">
    <property type="entry name" value="DNA breaking-rejoining enzymes"/>
    <property type="match status" value="1"/>
</dbReference>
<dbReference type="EMBL" id="AHNR02000028">
    <property type="protein sequence ID" value="EKR55706.1"/>
    <property type="molecule type" value="Genomic_DNA"/>
</dbReference>
<name>A0A0E2D6Z5_LEPIR</name>
<comment type="caution">
    <text evidence="3">The sequence shown here is derived from an EMBL/GenBank/DDBJ whole genome shotgun (WGS) entry which is preliminary data.</text>
</comment>
<dbReference type="Gene3D" id="1.10.443.10">
    <property type="entry name" value="Intergrase catalytic core"/>
    <property type="match status" value="1"/>
</dbReference>